<evidence type="ECO:0000313" key="2">
    <source>
        <dbReference type="Proteomes" id="UP000507470"/>
    </source>
</evidence>
<protein>
    <submittedName>
        <fullName evidence="1">Uncharacterized protein</fullName>
    </submittedName>
</protein>
<sequence>MKLFPWILILLKIKENISNIPKRKSDEMDIDKTPVVISVIDDISDFETVENVHIELCIDDTGDNLPEKCVNHTECVNKPFHSIEKRQESCSQNIGVNKFDNIFSKVVLKQSRAASDLLIGKTQDNRIILFCTYRKKFEVLLGGDRSYLKYNKVVTEDFQDVRQTRLMSDEIQDGMDKMINFVFNKDCKNC</sequence>
<proteinExistence type="predicted"/>
<name>A0A6J8BIB8_MYTCO</name>
<reference evidence="1 2" key="1">
    <citation type="submission" date="2020-06" db="EMBL/GenBank/DDBJ databases">
        <authorList>
            <person name="Li R."/>
            <person name="Bekaert M."/>
        </authorList>
    </citation>
    <scope>NUCLEOTIDE SEQUENCE [LARGE SCALE GENOMIC DNA]</scope>
    <source>
        <strain evidence="2">wild</strain>
    </source>
</reference>
<organism evidence="1 2">
    <name type="scientific">Mytilus coruscus</name>
    <name type="common">Sea mussel</name>
    <dbReference type="NCBI Taxonomy" id="42192"/>
    <lineage>
        <taxon>Eukaryota</taxon>
        <taxon>Metazoa</taxon>
        <taxon>Spiralia</taxon>
        <taxon>Lophotrochozoa</taxon>
        <taxon>Mollusca</taxon>
        <taxon>Bivalvia</taxon>
        <taxon>Autobranchia</taxon>
        <taxon>Pteriomorphia</taxon>
        <taxon>Mytilida</taxon>
        <taxon>Mytiloidea</taxon>
        <taxon>Mytilidae</taxon>
        <taxon>Mytilinae</taxon>
        <taxon>Mytilus</taxon>
    </lineage>
</organism>
<gene>
    <name evidence="1" type="ORF">MCOR_19140</name>
</gene>
<dbReference type="Proteomes" id="UP000507470">
    <property type="component" value="Unassembled WGS sequence"/>
</dbReference>
<accession>A0A6J8BIB8</accession>
<dbReference type="EMBL" id="CACVKT020003360">
    <property type="protein sequence ID" value="CAC5383386.1"/>
    <property type="molecule type" value="Genomic_DNA"/>
</dbReference>
<evidence type="ECO:0000313" key="1">
    <source>
        <dbReference type="EMBL" id="CAC5383386.1"/>
    </source>
</evidence>
<keyword evidence="2" id="KW-1185">Reference proteome</keyword>
<dbReference type="AlphaFoldDB" id="A0A6J8BIB8"/>